<keyword evidence="2" id="KW-0659">Purine metabolism</keyword>
<dbReference type="Pfam" id="PF03561">
    <property type="entry name" value="Allantoicase"/>
    <property type="match status" value="2"/>
</dbReference>
<dbReference type="Proteomes" id="UP000325187">
    <property type="component" value="Unassembled WGS sequence"/>
</dbReference>
<feature type="domain" description="Allantoicase" evidence="3">
    <location>
        <begin position="191"/>
        <end position="333"/>
    </location>
</feature>
<dbReference type="GO" id="GO:0006144">
    <property type="term" value="P:purine nucleobase metabolic process"/>
    <property type="evidence" value="ECO:0007669"/>
    <property type="project" value="UniProtKB-KW"/>
</dbReference>
<dbReference type="EMBL" id="BKCM01000004">
    <property type="protein sequence ID" value="GER00394.1"/>
    <property type="molecule type" value="Genomic_DNA"/>
</dbReference>
<dbReference type="UniPathway" id="UPA00395">
    <property type="reaction ID" value="UER00654"/>
</dbReference>
<dbReference type="EC" id="3.5.3.4" evidence="2"/>
<comment type="similarity">
    <text evidence="1 2">Belongs to the allantoicase family.</text>
</comment>
<dbReference type="InterPro" id="IPR015908">
    <property type="entry name" value="Allantoicase_dom"/>
</dbReference>
<proteinExistence type="inferred from homology"/>
<comment type="pathway">
    <text evidence="2">Nitrogen metabolism; (S)-allantoin degradation; (S)-ureidoglycolate from allantoate (aminidohydrolase route): step 1/1.</text>
</comment>
<dbReference type="NCBIfam" id="TIGR02961">
    <property type="entry name" value="allantoicase"/>
    <property type="match status" value="1"/>
</dbReference>
<evidence type="ECO:0000313" key="4">
    <source>
        <dbReference type="EMBL" id="GER00394.1"/>
    </source>
</evidence>
<protein>
    <recommendedName>
        <fullName evidence="2">Probable allantoicase</fullName>
        <ecNumber evidence="2">3.5.3.4</ecNumber>
    </recommendedName>
    <alternativeName>
        <fullName evidence="2">Allantoate amidinohydrolase</fullName>
    </alternativeName>
</protein>
<dbReference type="GO" id="GO:0004037">
    <property type="term" value="F:allantoicase activity"/>
    <property type="evidence" value="ECO:0007669"/>
    <property type="project" value="UniProtKB-UniRule"/>
</dbReference>
<reference evidence="4 5" key="1">
    <citation type="submission" date="2019-09" db="EMBL/GenBank/DDBJ databases">
        <title>NBRP : Genome information of microbial organism related human and environment.</title>
        <authorList>
            <person name="Hattori M."/>
            <person name="Oshima K."/>
            <person name="Inaba H."/>
            <person name="Suda W."/>
            <person name="Sakamoto M."/>
            <person name="Iino T."/>
            <person name="Kitahara M."/>
            <person name="Oshida Y."/>
            <person name="Iida T."/>
            <person name="Kudo T."/>
            <person name="Itoh T."/>
            <person name="Ohkuma M."/>
        </authorList>
    </citation>
    <scope>NUCLEOTIDE SEQUENCE [LARGE SCALE GENOMIC DNA]</scope>
    <source>
        <strain evidence="4 5">Mie-1</strain>
    </source>
</reference>
<feature type="domain" description="Allantoicase" evidence="3">
    <location>
        <begin position="24"/>
        <end position="170"/>
    </location>
</feature>
<evidence type="ECO:0000313" key="5">
    <source>
        <dbReference type="Proteomes" id="UP000325187"/>
    </source>
</evidence>
<dbReference type="SUPFAM" id="SSF49785">
    <property type="entry name" value="Galactose-binding domain-like"/>
    <property type="match status" value="2"/>
</dbReference>
<comment type="caution">
    <text evidence="4">The sequence shown here is derived from an EMBL/GenBank/DDBJ whole genome shotgun (WGS) entry which is preliminary data.</text>
</comment>
<dbReference type="RefSeq" id="WP_150002011.1">
    <property type="nucleotide sequence ID" value="NZ_BKCM01000004.1"/>
</dbReference>
<dbReference type="Gene3D" id="2.60.120.260">
    <property type="entry name" value="Galactose-binding domain-like"/>
    <property type="match status" value="2"/>
</dbReference>
<name>A0A5A7MYG9_9PROT</name>
<dbReference type="HAMAP" id="MF_00813">
    <property type="entry name" value="Allantoicase"/>
    <property type="match status" value="1"/>
</dbReference>
<keyword evidence="2" id="KW-0378">Hydrolase</keyword>
<evidence type="ECO:0000256" key="1">
    <source>
        <dbReference type="ARBA" id="ARBA00009242"/>
    </source>
</evidence>
<evidence type="ECO:0000259" key="3">
    <source>
        <dbReference type="Pfam" id="PF03561"/>
    </source>
</evidence>
<dbReference type="InterPro" id="IPR008979">
    <property type="entry name" value="Galactose-bd-like_sf"/>
</dbReference>
<accession>A0A5A7MYG9</accession>
<dbReference type="PIRSF" id="PIRSF016516">
    <property type="entry name" value="Allantoicase"/>
    <property type="match status" value="1"/>
</dbReference>
<organism evidence="4 5">
    <name type="scientific">Iodidimonas gelatinilytica</name>
    <dbReference type="NCBI Taxonomy" id="1236966"/>
    <lineage>
        <taxon>Bacteria</taxon>
        <taxon>Pseudomonadati</taxon>
        <taxon>Pseudomonadota</taxon>
        <taxon>Alphaproteobacteria</taxon>
        <taxon>Iodidimonadales</taxon>
        <taxon>Iodidimonadaceae</taxon>
        <taxon>Iodidimonas</taxon>
    </lineage>
</organism>
<dbReference type="PANTHER" id="PTHR12045">
    <property type="entry name" value="ALLANTOICASE"/>
    <property type="match status" value="1"/>
</dbReference>
<dbReference type="InterPro" id="IPR005164">
    <property type="entry name" value="Allantoicase"/>
</dbReference>
<dbReference type="GO" id="GO:0000256">
    <property type="term" value="P:allantoin catabolic process"/>
    <property type="evidence" value="ECO:0007669"/>
    <property type="project" value="UniProtKB-UniRule"/>
</dbReference>
<dbReference type="PANTHER" id="PTHR12045:SF3">
    <property type="entry name" value="INACTIVE ALLANTOICASE-RELATED"/>
    <property type="match status" value="1"/>
</dbReference>
<gene>
    <name evidence="4" type="primary">alc1</name>
    <name evidence="2" type="synonym">alc</name>
    <name evidence="4" type="ORF">JCM17845_10170</name>
</gene>
<comment type="catalytic activity">
    <reaction evidence="2">
        <text>allantoate + H2O = (S)-ureidoglycolate + urea</text>
        <dbReference type="Rhea" id="RHEA:11016"/>
        <dbReference type="ChEBI" id="CHEBI:15377"/>
        <dbReference type="ChEBI" id="CHEBI:16199"/>
        <dbReference type="ChEBI" id="CHEBI:17536"/>
        <dbReference type="ChEBI" id="CHEBI:57296"/>
        <dbReference type="EC" id="3.5.3.4"/>
    </reaction>
</comment>
<dbReference type="AlphaFoldDB" id="A0A5A7MYG9"/>
<keyword evidence="5" id="KW-1185">Reference proteome</keyword>
<evidence type="ECO:0000256" key="2">
    <source>
        <dbReference type="HAMAP-Rule" id="MF_00813"/>
    </source>
</evidence>
<sequence>MDLSNDRHAFHKSSLDRSCKPALGSDVIFASDDFFADKARLIDPDDPVFIPGKYDDNGKWMDGWETRRRRAAGHDLCIIRLGHKGIVKAFEIDTRHFTGNFPPAASIDLCVRESGDPDANTLWREAVPITALKGNDRLLVTLPDAMEASHIRLNIYPDGGVARLRVYGHVAFDPQSLTAGETIDLLALAHGGRAIAANDAHFGKPDNLIAPGRGINMGDGWETRRRREPGHDWAILALGCPGIVDEVLIDTAHFKGNFPDRFSLQAAYCPDSPDELAIVQSQFWPVLLEEQTLKADAELHIRDGLAALGPISHVRLNIIPDGGVSRLRLFGKPAQGQTKG</sequence>